<evidence type="ECO:0000313" key="1">
    <source>
        <dbReference type="EMBL" id="KAB5524056.1"/>
    </source>
</evidence>
<dbReference type="EMBL" id="VDCV01000015">
    <property type="protein sequence ID" value="KAB5524056.1"/>
    <property type="molecule type" value="Genomic_DNA"/>
</dbReference>
<accession>A0A5N5JZU4</accession>
<gene>
    <name evidence="1" type="ORF">DKX38_021805</name>
</gene>
<name>A0A5N5JZU4_9ROSI</name>
<keyword evidence="2" id="KW-1185">Reference proteome</keyword>
<sequence>MTSIVHVNLPMIQMPQQQLPTVKQEQYMKPSQVAMHQQPMFFNQKLPFQMNDQQEQQLPPHLQQLLQGQMRMGPSATEGDSDA</sequence>
<dbReference type="Proteomes" id="UP000326939">
    <property type="component" value="Chromosome 15"/>
</dbReference>
<protein>
    <submittedName>
        <fullName evidence="1">Uncharacterized protein</fullName>
    </submittedName>
</protein>
<organism evidence="1 2">
    <name type="scientific">Salix brachista</name>
    <dbReference type="NCBI Taxonomy" id="2182728"/>
    <lineage>
        <taxon>Eukaryota</taxon>
        <taxon>Viridiplantae</taxon>
        <taxon>Streptophyta</taxon>
        <taxon>Embryophyta</taxon>
        <taxon>Tracheophyta</taxon>
        <taxon>Spermatophyta</taxon>
        <taxon>Magnoliopsida</taxon>
        <taxon>eudicotyledons</taxon>
        <taxon>Gunneridae</taxon>
        <taxon>Pentapetalae</taxon>
        <taxon>rosids</taxon>
        <taxon>fabids</taxon>
        <taxon>Malpighiales</taxon>
        <taxon>Salicaceae</taxon>
        <taxon>Saliceae</taxon>
        <taxon>Salix</taxon>
    </lineage>
</organism>
<reference evidence="2" key="1">
    <citation type="journal article" date="2019" name="Gigascience">
        <title>De novo genome assembly of the endangered Acer yangbiense, a plant species with extremely small populations endemic to Yunnan Province, China.</title>
        <authorList>
            <person name="Yang J."/>
            <person name="Wariss H.M."/>
            <person name="Tao L."/>
            <person name="Zhang R."/>
            <person name="Yun Q."/>
            <person name="Hollingsworth P."/>
            <person name="Dao Z."/>
            <person name="Luo G."/>
            <person name="Guo H."/>
            <person name="Ma Y."/>
            <person name="Sun W."/>
        </authorList>
    </citation>
    <scope>NUCLEOTIDE SEQUENCE [LARGE SCALE GENOMIC DNA]</scope>
    <source>
        <strain evidence="2">cv. br00</strain>
    </source>
</reference>
<comment type="caution">
    <text evidence="1">The sequence shown here is derived from an EMBL/GenBank/DDBJ whole genome shotgun (WGS) entry which is preliminary data.</text>
</comment>
<proteinExistence type="predicted"/>
<evidence type="ECO:0000313" key="2">
    <source>
        <dbReference type="Proteomes" id="UP000326939"/>
    </source>
</evidence>
<dbReference type="AlphaFoldDB" id="A0A5N5JZU4"/>